<reference evidence="1 2" key="1">
    <citation type="submission" date="2019-11" db="EMBL/GenBank/DDBJ databases">
        <title>Escherichia alba sp. nov. isolated from the gut of plastic-eating superworms Zophobas atratus.</title>
        <authorList>
            <person name="Yang Y."/>
        </authorList>
    </citation>
    <scope>NUCLEOTIDE SEQUENCE [LARGE SCALE GENOMIC DNA]</scope>
    <source>
        <strain evidence="2">BIT-B35</strain>
    </source>
</reference>
<keyword evidence="2" id="KW-1185">Reference proteome</keyword>
<gene>
    <name evidence="1" type="ORF">GJV78_03720</name>
</gene>
<organism evidence="1 2">
    <name type="scientific">Intestinirhabdus alba</name>
    <dbReference type="NCBI Taxonomy" id="2899544"/>
    <lineage>
        <taxon>Bacteria</taxon>
        <taxon>Pseudomonadati</taxon>
        <taxon>Pseudomonadota</taxon>
        <taxon>Gammaproteobacteria</taxon>
        <taxon>Enterobacterales</taxon>
        <taxon>Enterobacteriaceae</taxon>
        <taxon>Intestinirhabdus</taxon>
    </lineage>
</organism>
<accession>A0A6L6IEW8</accession>
<proteinExistence type="predicted"/>
<sequence>MSIAEMQIDCREVRIEGVRYDLIRVIADGVDTEDVMNAIKRNGDIDEALDCLSASDVIDWLEKQGYTVTEDTTAA</sequence>
<dbReference type="AlphaFoldDB" id="A0A6L6IEW8"/>
<evidence type="ECO:0000313" key="1">
    <source>
        <dbReference type="EMBL" id="MTH45382.1"/>
    </source>
</evidence>
<dbReference type="EMBL" id="WMJZ01000003">
    <property type="protein sequence ID" value="MTH45382.1"/>
    <property type="molecule type" value="Genomic_DNA"/>
</dbReference>
<name>A0A6L6IEW8_9ENTR</name>
<evidence type="ECO:0000313" key="2">
    <source>
        <dbReference type="Proteomes" id="UP000477739"/>
    </source>
</evidence>
<dbReference type="OrthoDB" id="6615119at2"/>
<comment type="caution">
    <text evidence="1">The sequence shown here is derived from an EMBL/GenBank/DDBJ whole genome shotgun (WGS) entry which is preliminary data.</text>
</comment>
<dbReference type="RefSeq" id="WP_155107052.1">
    <property type="nucleotide sequence ID" value="NZ_WMJZ01000003.1"/>
</dbReference>
<protein>
    <submittedName>
        <fullName evidence="1">Uncharacterized protein</fullName>
    </submittedName>
</protein>
<dbReference type="Proteomes" id="UP000477739">
    <property type="component" value="Unassembled WGS sequence"/>
</dbReference>